<dbReference type="InterPro" id="IPR023789">
    <property type="entry name" value="DHPP/DHXA_dioxygenase"/>
</dbReference>
<keyword evidence="13" id="KW-1185">Reference proteome</keyword>
<evidence type="ECO:0000256" key="4">
    <source>
        <dbReference type="ARBA" id="ARBA00007030"/>
    </source>
</evidence>
<dbReference type="GO" id="GO:0047070">
    <property type="term" value="F:3-carboxyethylcatechol 2,3-dioxygenase activity"/>
    <property type="evidence" value="ECO:0007669"/>
    <property type="project" value="UniProtKB-UniRule"/>
</dbReference>
<dbReference type="GO" id="GO:0008198">
    <property type="term" value="F:ferrous iron binding"/>
    <property type="evidence" value="ECO:0007669"/>
    <property type="project" value="InterPro"/>
</dbReference>
<dbReference type="NCBIfam" id="NF009910">
    <property type="entry name" value="PRK13370.1-4"/>
    <property type="match status" value="1"/>
</dbReference>
<evidence type="ECO:0000256" key="5">
    <source>
        <dbReference type="ARBA" id="ARBA00011881"/>
    </source>
</evidence>
<keyword evidence="9 10" id="KW-0408">Iron</keyword>
<evidence type="ECO:0000256" key="7">
    <source>
        <dbReference type="ARBA" id="ARBA00022964"/>
    </source>
</evidence>
<dbReference type="GO" id="GO:0019380">
    <property type="term" value="P:3-phenylpropionate catabolic process"/>
    <property type="evidence" value="ECO:0007669"/>
    <property type="project" value="UniProtKB-UniRule"/>
</dbReference>
<evidence type="ECO:0000256" key="3">
    <source>
        <dbReference type="ARBA" id="ARBA00005207"/>
    </source>
</evidence>
<dbReference type="EMBL" id="FOND01000032">
    <property type="protein sequence ID" value="SFF90803.1"/>
    <property type="molecule type" value="Genomic_DNA"/>
</dbReference>
<feature type="domain" description="Extradiol ring-cleavage dioxygenase class III enzyme subunit B" evidence="11">
    <location>
        <begin position="7"/>
        <end position="305"/>
    </location>
</feature>
<dbReference type="UniPathway" id="UPA00714"/>
<protein>
    <recommendedName>
        <fullName evidence="10">2,3-dihydroxyphenylpropionate/2,3-dihydroxicinnamic acid 1,2-dioxygenase</fullName>
        <ecNumber evidence="10">1.13.11.16</ecNumber>
    </recommendedName>
    <alternativeName>
        <fullName evidence="10">3-carboxyethylcatechol 2,3-dioxygenase</fullName>
    </alternativeName>
</protein>
<evidence type="ECO:0000256" key="10">
    <source>
        <dbReference type="HAMAP-Rule" id="MF_01653"/>
    </source>
</evidence>
<evidence type="ECO:0000256" key="1">
    <source>
        <dbReference type="ARBA" id="ARBA00001748"/>
    </source>
</evidence>
<feature type="active site" description="Proton acceptor" evidence="10">
    <location>
        <position position="179"/>
    </location>
</feature>
<comment type="catalytic activity">
    <reaction evidence="2 10">
        <text>3-(2,3-dihydroxyphenyl)propanoate + O2 = (2Z,4E)-2-hydroxy-6-oxonona-2,4-dienedioate + H(+)</text>
        <dbReference type="Rhea" id="RHEA:23840"/>
        <dbReference type="ChEBI" id="CHEBI:15378"/>
        <dbReference type="ChEBI" id="CHEBI:15379"/>
        <dbReference type="ChEBI" id="CHEBI:46951"/>
        <dbReference type="ChEBI" id="CHEBI:66887"/>
        <dbReference type="EC" id="1.13.11.16"/>
    </reaction>
</comment>
<evidence type="ECO:0000313" key="12">
    <source>
        <dbReference type="EMBL" id="SFF90803.1"/>
    </source>
</evidence>
<dbReference type="STRING" id="1798228.SAMN05216574_13218"/>
<dbReference type="InterPro" id="IPR004183">
    <property type="entry name" value="Xdiol_dOase_suB"/>
</dbReference>
<dbReference type="EC" id="1.13.11.16" evidence="10"/>
<keyword evidence="8 10" id="KW-0560">Oxidoreductase</keyword>
<proteinExistence type="inferred from homology"/>
<dbReference type="Proteomes" id="UP000198589">
    <property type="component" value="Unassembled WGS sequence"/>
</dbReference>
<gene>
    <name evidence="10" type="primary">mhpB</name>
    <name evidence="12" type="ORF">SAMN05216574_13218</name>
</gene>
<comment type="pathway">
    <text evidence="3 10">Aromatic compound metabolism; 3-phenylpropanoate degradation.</text>
</comment>
<evidence type="ECO:0000259" key="11">
    <source>
        <dbReference type="Pfam" id="PF02900"/>
    </source>
</evidence>
<evidence type="ECO:0000256" key="8">
    <source>
        <dbReference type="ARBA" id="ARBA00023002"/>
    </source>
</evidence>
<keyword evidence="6 10" id="KW-0058">Aromatic hydrocarbons catabolism</keyword>
<dbReference type="AlphaFoldDB" id="A0A1I2MH58"/>
<organism evidence="12 13">
    <name type="scientific">Blastococcus tunisiensis</name>
    <dbReference type="NCBI Taxonomy" id="1798228"/>
    <lineage>
        <taxon>Bacteria</taxon>
        <taxon>Bacillati</taxon>
        <taxon>Actinomycetota</taxon>
        <taxon>Actinomycetes</taxon>
        <taxon>Geodermatophilales</taxon>
        <taxon>Geodermatophilaceae</taxon>
        <taxon>Blastococcus</taxon>
    </lineage>
</organism>
<dbReference type="SUPFAM" id="SSF53213">
    <property type="entry name" value="LigB-like"/>
    <property type="match status" value="1"/>
</dbReference>
<evidence type="ECO:0000256" key="6">
    <source>
        <dbReference type="ARBA" id="ARBA00022797"/>
    </source>
</evidence>
<feature type="active site" description="Proton donor" evidence="10">
    <location>
        <position position="115"/>
    </location>
</feature>
<evidence type="ECO:0000256" key="2">
    <source>
        <dbReference type="ARBA" id="ARBA00001843"/>
    </source>
</evidence>
<name>A0A1I2MH58_9ACTN</name>
<evidence type="ECO:0000313" key="13">
    <source>
        <dbReference type="Proteomes" id="UP000198589"/>
    </source>
</evidence>
<dbReference type="RefSeq" id="WP_092203839.1">
    <property type="nucleotide sequence ID" value="NZ_FOND01000032.1"/>
</dbReference>
<accession>A0A1I2MH58</accession>
<comment type="catalytic activity">
    <reaction evidence="1 10">
        <text>(2E)-3-(2,3-dihydroxyphenyl)prop-2-enoate + O2 = (2Z,4E,7E)-2-hydroxy-6-oxonona-2,4,7-trienedioate + H(+)</text>
        <dbReference type="Rhea" id="RHEA:25054"/>
        <dbReference type="ChEBI" id="CHEBI:15378"/>
        <dbReference type="ChEBI" id="CHEBI:15379"/>
        <dbReference type="ChEBI" id="CHEBI:58642"/>
        <dbReference type="ChEBI" id="CHEBI:66888"/>
        <dbReference type="EC" id="1.13.11.16"/>
    </reaction>
</comment>
<reference evidence="13" key="1">
    <citation type="submission" date="2016-10" db="EMBL/GenBank/DDBJ databases">
        <authorList>
            <person name="Varghese N."/>
            <person name="Submissions S."/>
        </authorList>
    </citation>
    <scope>NUCLEOTIDE SEQUENCE [LARGE SCALE GENOMIC DNA]</scope>
    <source>
        <strain evidence="13">DSM 46838</strain>
    </source>
</reference>
<comment type="function">
    <text evidence="10">Catalyzes the non-heme iron(II)-dependent oxidative cleavage of 2,3-dihydroxyphenylpropionic acid and 2,3-dihydroxicinnamic acid into 2-hydroxy-6-ketononadienedioate and 2-hydroxy-6-ketononatrienedioate, respectively.</text>
</comment>
<dbReference type="Pfam" id="PF02900">
    <property type="entry name" value="LigB"/>
    <property type="match status" value="1"/>
</dbReference>
<sequence>MSLALCALSHTPVMGVHQPADEVVARVEAALDDARAFVADVDPDLVVVFAPDHYNGFLYDLMPSFCIGAQATAIGDYGTSAGPLPVDRAAARSLASAVLDAGVDVAFSERMTVDHGCAQPLDLLFGGIDTVPVVPVFINCVAEPLGPVSRVRLLGEAVGRAAAALDRRVLLLGSGGLSHDPPVPRLTEAPPEVVERLISGRNPTPEERAARQDRVFDAALAYAAGTSDLMPLNPEWDRRFLEVLGGGDLAQLDSWSNESFVQEAGHSSHEVRTWIAVHAALGAMGPYEVRSTFYEAIPEWIAGFGVTTAETRGR</sequence>
<dbReference type="HAMAP" id="MF_01653">
    <property type="entry name" value="MhpB"/>
    <property type="match status" value="1"/>
</dbReference>
<comment type="cofactor">
    <cofactor evidence="10">
        <name>Fe(2+)</name>
        <dbReference type="ChEBI" id="CHEBI:29033"/>
    </cofactor>
</comment>
<comment type="similarity">
    <text evidence="4 10">Belongs to the LigB/MhpB extradiol dioxygenase family.</text>
</comment>
<comment type="subunit">
    <text evidence="5 10">Homotetramer.</text>
</comment>
<keyword evidence="7 10" id="KW-0223">Dioxygenase</keyword>
<evidence type="ECO:0000256" key="9">
    <source>
        <dbReference type="ARBA" id="ARBA00023004"/>
    </source>
</evidence>
<dbReference type="OrthoDB" id="8673673at2"/>
<dbReference type="Gene3D" id="3.40.830.10">
    <property type="entry name" value="LigB-like"/>
    <property type="match status" value="1"/>
</dbReference>
<dbReference type="CDD" id="cd07365">
    <property type="entry name" value="MhpB_like"/>
    <property type="match status" value="1"/>
</dbReference>